<dbReference type="AlphaFoldDB" id="A0AAW4XXP0"/>
<protein>
    <submittedName>
        <fullName evidence="4">Ribonuclease</fullName>
    </submittedName>
</protein>
<keyword evidence="1" id="KW-0540">Nuclease</keyword>
<evidence type="ECO:0000256" key="1">
    <source>
        <dbReference type="ARBA" id="ARBA00022722"/>
    </source>
</evidence>
<dbReference type="CDD" id="cd00607">
    <property type="entry name" value="RNase_Sa"/>
    <property type="match status" value="1"/>
</dbReference>
<comment type="caution">
    <text evidence="4">The sequence shown here is derived from an EMBL/GenBank/DDBJ whole genome shotgun (WGS) entry which is preliminary data.</text>
</comment>
<dbReference type="SUPFAM" id="SSF53933">
    <property type="entry name" value="Microbial ribonucleases"/>
    <property type="match status" value="1"/>
</dbReference>
<keyword evidence="2" id="KW-0378">Hydrolase</keyword>
<dbReference type="InterPro" id="IPR016191">
    <property type="entry name" value="Ribonuclease/ribotoxin"/>
</dbReference>
<evidence type="ECO:0000256" key="2">
    <source>
        <dbReference type="ARBA" id="ARBA00022801"/>
    </source>
</evidence>
<evidence type="ECO:0000313" key="5">
    <source>
        <dbReference type="Proteomes" id="UP001199260"/>
    </source>
</evidence>
<dbReference type="RefSeq" id="WP_230774142.1">
    <property type="nucleotide sequence ID" value="NZ_JAJNCT010000009.1"/>
</dbReference>
<evidence type="ECO:0000256" key="3">
    <source>
        <dbReference type="SAM" id="SignalP"/>
    </source>
</evidence>
<dbReference type="EMBL" id="JAJNCT010000009">
    <property type="protein sequence ID" value="MCD2165464.1"/>
    <property type="molecule type" value="Genomic_DNA"/>
</dbReference>
<sequence length="136" mass="14917">MLKAWGFLARSSVKAGVLAAVMAVLPPGVQARGSGPSAFDGPVVAVAELPPQGRKTYALIFEGGPFPYDKDGSVFGNRERILPRQQRGYYREYTVKTPGSRDRGARRIICGGQVATMPDTCYYTQDHYSSFRRIVN</sequence>
<organism evidence="4 5">
    <name type="scientific">Comamonas koreensis</name>
    <dbReference type="NCBI Taxonomy" id="160825"/>
    <lineage>
        <taxon>Bacteria</taxon>
        <taxon>Pseudomonadati</taxon>
        <taxon>Pseudomonadota</taxon>
        <taxon>Betaproteobacteria</taxon>
        <taxon>Burkholderiales</taxon>
        <taxon>Comamonadaceae</taxon>
        <taxon>Comamonas</taxon>
    </lineage>
</organism>
<evidence type="ECO:0000313" key="4">
    <source>
        <dbReference type="EMBL" id="MCD2165464.1"/>
    </source>
</evidence>
<dbReference type="GO" id="GO:0004521">
    <property type="term" value="F:RNA endonuclease activity"/>
    <property type="evidence" value="ECO:0007669"/>
    <property type="project" value="InterPro"/>
</dbReference>
<feature type="chain" id="PRO_5043913235" evidence="3">
    <location>
        <begin position="20"/>
        <end position="136"/>
    </location>
</feature>
<dbReference type="GO" id="GO:0003723">
    <property type="term" value="F:RNA binding"/>
    <property type="evidence" value="ECO:0007669"/>
    <property type="project" value="InterPro"/>
</dbReference>
<keyword evidence="5" id="KW-1185">Reference proteome</keyword>
<accession>A0AAW4XXP0</accession>
<proteinExistence type="predicted"/>
<dbReference type="GO" id="GO:0016787">
    <property type="term" value="F:hydrolase activity"/>
    <property type="evidence" value="ECO:0007669"/>
    <property type="project" value="UniProtKB-KW"/>
</dbReference>
<dbReference type="Proteomes" id="UP001199260">
    <property type="component" value="Unassembled WGS sequence"/>
</dbReference>
<gene>
    <name evidence="4" type="ORF">LPW39_09980</name>
</gene>
<dbReference type="InterPro" id="IPR000026">
    <property type="entry name" value="N1-like"/>
</dbReference>
<feature type="signal peptide" evidence="3">
    <location>
        <begin position="1"/>
        <end position="19"/>
    </location>
</feature>
<dbReference type="Gene3D" id="3.10.450.30">
    <property type="entry name" value="Microbial ribonucleases"/>
    <property type="match status" value="1"/>
</dbReference>
<keyword evidence="3" id="KW-0732">Signal</keyword>
<dbReference type="Pfam" id="PF00545">
    <property type="entry name" value="Ribonuclease"/>
    <property type="match status" value="1"/>
</dbReference>
<reference evidence="4 5" key="1">
    <citation type="submission" date="2021-11" db="EMBL/GenBank/DDBJ databases">
        <title>Genome sequence.</title>
        <authorList>
            <person name="Sun Q."/>
        </authorList>
    </citation>
    <scope>NUCLEOTIDE SEQUENCE [LARGE SCALE GENOMIC DNA]</scope>
    <source>
        <strain evidence="4 5">KCTC 12005</strain>
    </source>
</reference>
<name>A0AAW4XXP0_9BURK</name>